<dbReference type="InterPro" id="IPR050763">
    <property type="entry name" value="ABC_transporter_ATP-binding"/>
</dbReference>
<dbReference type="Pfam" id="PF00005">
    <property type="entry name" value="ABC_tran"/>
    <property type="match status" value="1"/>
</dbReference>
<dbReference type="InterPro" id="IPR003439">
    <property type="entry name" value="ABC_transporter-like_ATP-bd"/>
</dbReference>
<dbReference type="PANTHER" id="PTHR42711:SF5">
    <property type="entry name" value="ABC TRANSPORTER ATP-BINDING PROTEIN NATA"/>
    <property type="match status" value="1"/>
</dbReference>
<keyword evidence="6 8" id="KW-0067">ATP-binding</keyword>
<feature type="domain" description="ABC transporter" evidence="7">
    <location>
        <begin position="6"/>
        <end position="236"/>
    </location>
</feature>
<dbReference type="PANTHER" id="PTHR42711">
    <property type="entry name" value="ABC TRANSPORTER ATP-BINDING PROTEIN"/>
    <property type="match status" value="1"/>
</dbReference>
<reference evidence="8" key="1">
    <citation type="submission" date="2024-05" db="EMBL/GenBank/DDBJ databases">
        <authorList>
            <person name="Bunk B."/>
            <person name="Swiderski J."/>
            <person name="Sproer C."/>
            <person name="Thiel V."/>
        </authorList>
    </citation>
    <scope>NUCLEOTIDE SEQUENCE</scope>
    <source>
        <strain evidence="8">DSM 17735</strain>
    </source>
</reference>
<evidence type="ECO:0000259" key="7">
    <source>
        <dbReference type="PROSITE" id="PS50893"/>
    </source>
</evidence>
<name>A0AAU7LPY2_9BURK</name>
<dbReference type="SUPFAM" id="SSF52540">
    <property type="entry name" value="P-loop containing nucleoside triphosphate hydrolases"/>
    <property type="match status" value="1"/>
</dbReference>
<evidence type="ECO:0000256" key="5">
    <source>
        <dbReference type="ARBA" id="ARBA00022741"/>
    </source>
</evidence>
<dbReference type="GO" id="GO:0005524">
    <property type="term" value="F:ATP binding"/>
    <property type="evidence" value="ECO:0007669"/>
    <property type="project" value="UniProtKB-KW"/>
</dbReference>
<evidence type="ECO:0000256" key="3">
    <source>
        <dbReference type="ARBA" id="ARBA00022458"/>
    </source>
</evidence>
<dbReference type="EMBL" id="CP157675">
    <property type="protein sequence ID" value="XBP69650.1"/>
    <property type="molecule type" value="Genomic_DNA"/>
</dbReference>
<dbReference type="AlphaFoldDB" id="A0AAU7LPY2"/>
<accession>A0AAU7LPY2</accession>
<dbReference type="Gene3D" id="3.40.50.300">
    <property type="entry name" value="P-loop containing nucleotide triphosphate hydrolases"/>
    <property type="match status" value="1"/>
</dbReference>
<dbReference type="InterPro" id="IPR022467">
    <property type="entry name" value="ABC_transprt_ATP-bd_su_PQQ"/>
</dbReference>
<sequence length="247" mass="26672">MTAILLNAQDLHKSYAGKRALQGVSLNLHEGEIVALLGPNGAGKSTLLQLLTGLFSPDQGHIHVLGHDMRTQASRALAGLGVVFQQSALDLDLSVQANLLFHTDLHGLARPLARQRIAEALEKIGMTAQAKAVVRSLSGGTRRKVELVRALLHQPRVLLMDEATAGLDMASRQQLLTAVRGLAQDQGVAVLWATHLAEEVKVADRLILLDKGMVRFSGSTSDFMQKAQADDLYAEIFKHLGQPVFEA</sequence>
<evidence type="ECO:0000313" key="8">
    <source>
        <dbReference type="EMBL" id="XBP69650.1"/>
    </source>
</evidence>
<keyword evidence="3" id="KW-0536">Nodulation</keyword>
<dbReference type="PROSITE" id="PS50893">
    <property type="entry name" value="ABC_TRANSPORTER_2"/>
    <property type="match status" value="1"/>
</dbReference>
<dbReference type="InterPro" id="IPR027417">
    <property type="entry name" value="P-loop_NTPase"/>
</dbReference>
<evidence type="ECO:0000256" key="6">
    <source>
        <dbReference type="ARBA" id="ARBA00022840"/>
    </source>
</evidence>
<dbReference type="GO" id="GO:0016887">
    <property type="term" value="F:ATP hydrolysis activity"/>
    <property type="evidence" value="ECO:0007669"/>
    <property type="project" value="InterPro"/>
</dbReference>
<evidence type="ECO:0000256" key="4">
    <source>
        <dbReference type="ARBA" id="ARBA00022475"/>
    </source>
</evidence>
<dbReference type="RefSeq" id="WP_349278420.1">
    <property type="nucleotide sequence ID" value="NZ_CBCSCU010000006.1"/>
</dbReference>
<protein>
    <submittedName>
        <fullName evidence="8">ATP-binding cassette domain-containing protein</fullName>
    </submittedName>
</protein>
<dbReference type="InterPro" id="IPR003593">
    <property type="entry name" value="AAA+_ATPase"/>
</dbReference>
<keyword evidence="2" id="KW-0813">Transport</keyword>
<evidence type="ECO:0000256" key="2">
    <source>
        <dbReference type="ARBA" id="ARBA00022448"/>
    </source>
</evidence>
<evidence type="ECO:0000256" key="1">
    <source>
        <dbReference type="ARBA" id="ARBA00005417"/>
    </source>
</evidence>
<gene>
    <name evidence="8" type="ORF">ABLV49_17450</name>
</gene>
<keyword evidence="4" id="KW-0472">Membrane</keyword>
<dbReference type="NCBIfam" id="TIGR03864">
    <property type="entry name" value="PQQ_ABC_ATP"/>
    <property type="match status" value="1"/>
</dbReference>
<organism evidence="8">
    <name type="scientific">Polaromonas hydrogenivorans</name>
    <dbReference type="NCBI Taxonomy" id="335476"/>
    <lineage>
        <taxon>Bacteria</taxon>
        <taxon>Pseudomonadati</taxon>
        <taxon>Pseudomonadota</taxon>
        <taxon>Betaproteobacteria</taxon>
        <taxon>Burkholderiales</taxon>
        <taxon>Comamonadaceae</taxon>
        <taxon>Polaromonas</taxon>
    </lineage>
</organism>
<comment type="similarity">
    <text evidence="1">Belongs to the ABC transporter superfamily.</text>
</comment>
<keyword evidence="5" id="KW-0547">Nucleotide-binding</keyword>
<keyword evidence="4" id="KW-1003">Cell membrane</keyword>
<proteinExistence type="inferred from homology"/>
<dbReference type="SMART" id="SM00382">
    <property type="entry name" value="AAA"/>
    <property type="match status" value="1"/>
</dbReference>